<dbReference type="Pfam" id="PF01558">
    <property type="entry name" value="POR"/>
    <property type="match status" value="1"/>
</dbReference>
<evidence type="ECO:0000313" key="4">
    <source>
        <dbReference type="Proteomes" id="UP000190285"/>
    </source>
</evidence>
<sequence length="182" mass="20037">MKEILFAGFGGQGVLTAGLVISQIAVHKGLKATWIPSYGSAMRGGTANCTVKYGNDTIYNPSQEEPDILLAMNNPSLHKFIHIVAPGGTVIINSDMVTYDNTIRDDIKIIEVPCSNLAKEINHPKGANIIMAGVILKITNDFTEDEGIKGMNDMFRKKGKEKFEEINTKALKLGYDFFYKHN</sequence>
<keyword evidence="4" id="KW-1185">Reference proteome</keyword>
<dbReference type="RefSeq" id="WP_079494904.1">
    <property type="nucleotide sequence ID" value="NZ_FUZT01000014.1"/>
</dbReference>
<dbReference type="InterPro" id="IPR052554">
    <property type="entry name" value="2-oxoglutarate_synth_KorC"/>
</dbReference>
<dbReference type="InterPro" id="IPR002869">
    <property type="entry name" value="Pyrv_flavodox_OxRed_cen"/>
</dbReference>
<evidence type="ECO:0000259" key="2">
    <source>
        <dbReference type="Pfam" id="PF01558"/>
    </source>
</evidence>
<organism evidence="3 4">
    <name type="scientific">Maledivibacter halophilus</name>
    <dbReference type="NCBI Taxonomy" id="36842"/>
    <lineage>
        <taxon>Bacteria</taxon>
        <taxon>Bacillati</taxon>
        <taxon>Bacillota</taxon>
        <taxon>Clostridia</taxon>
        <taxon>Peptostreptococcales</taxon>
        <taxon>Caminicellaceae</taxon>
        <taxon>Maledivibacter</taxon>
    </lineage>
</organism>
<dbReference type="InterPro" id="IPR019752">
    <property type="entry name" value="Pyrv/ketoisovalerate_OxRed_cat"/>
</dbReference>
<evidence type="ECO:0000256" key="1">
    <source>
        <dbReference type="ARBA" id="ARBA00023002"/>
    </source>
</evidence>
<keyword evidence="1" id="KW-0560">Oxidoreductase</keyword>
<accession>A0A1T5MDQ2</accession>
<name>A0A1T5MDQ2_9FIRM</name>
<evidence type="ECO:0000313" key="3">
    <source>
        <dbReference type="EMBL" id="SKC86350.1"/>
    </source>
</evidence>
<dbReference type="STRING" id="36842.SAMN02194393_04525"/>
<reference evidence="3 4" key="1">
    <citation type="submission" date="2017-02" db="EMBL/GenBank/DDBJ databases">
        <authorList>
            <person name="Peterson S.W."/>
        </authorList>
    </citation>
    <scope>NUCLEOTIDE SEQUENCE [LARGE SCALE GENOMIC DNA]</scope>
    <source>
        <strain evidence="3 4">M1</strain>
    </source>
</reference>
<proteinExistence type="predicted"/>
<dbReference type="OrthoDB" id="9789125at2"/>
<gene>
    <name evidence="3" type="ORF">SAMN02194393_04525</name>
</gene>
<dbReference type="Gene3D" id="3.40.920.10">
    <property type="entry name" value="Pyruvate-ferredoxin oxidoreductase, PFOR, domain III"/>
    <property type="match status" value="1"/>
</dbReference>
<dbReference type="PANTHER" id="PTHR42730:SF1">
    <property type="entry name" value="2-OXOGLUTARATE SYNTHASE SUBUNIT KORC"/>
    <property type="match status" value="1"/>
</dbReference>
<protein>
    <submittedName>
        <fullName evidence="3">2-oxoglutarate ferredoxin oxidoreductase subunit gamma</fullName>
    </submittedName>
</protein>
<dbReference type="SUPFAM" id="SSF53323">
    <property type="entry name" value="Pyruvate-ferredoxin oxidoreductase, PFOR, domain III"/>
    <property type="match status" value="1"/>
</dbReference>
<feature type="domain" description="Pyruvate/ketoisovalerate oxidoreductase catalytic" evidence="2">
    <location>
        <begin position="10"/>
        <end position="176"/>
    </location>
</feature>
<dbReference type="Proteomes" id="UP000190285">
    <property type="component" value="Unassembled WGS sequence"/>
</dbReference>
<dbReference type="PANTHER" id="PTHR42730">
    <property type="entry name" value="2-OXOGLUTARATE SYNTHASE SUBUNIT KORC"/>
    <property type="match status" value="1"/>
</dbReference>
<dbReference type="EMBL" id="FUZT01000014">
    <property type="protein sequence ID" value="SKC86350.1"/>
    <property type="molecule type" value="Genomic_DNA"/>
</dbReference>
<dbReference type="AlphaFoldDB" id="A0A1T5MDQ2"/>
<dbReference type="GO" id="GO:0016903">
    <property type="term" value="F:oxidoreductase activity, acting on the aldehyde or oxo group of donors"/>
    <property type="evidence" value="ECO:0007669"/>
    <property type="project" value="InterPro"/>
</dbReference>